<dbReference type="EMBL" id="JBHSJD010000002">
    <property type="protein sequence ID" value="MFC5021411.1"/>
    <property type="molecule type" value="Genomic_DNA"/>
</dbReference>
<keyword evidence="4" id="KW-1185">Reference proteome</keyword>
<feature type="signal peptide" evidence="1">
    <location>
        <begin position="1"/>
        <end position="20"/>
    </location>
</feature>
<reference evidence="4" key="1">
    <citation type="journal article" date="2019" name="Int. J. Syst. Evol. Microbiol.">
        <title>The Global Catalogue of Microorganisms (GCM) 10K type strain sequencing project: providing services to taxonomists for standard genome sequencing and annotation.</title>
        <authorList>
            <consortium name="The Broad Institute Genomics Platform"/>
            <consortium name="The Broad Institute Genome Sequencing Center for Infectious Disease"/>
            <person name="Wu L."/>
            <person name="Ma J."/>
        </authorList>
    </citation>
    <scope>NUCLEOTIDE SEQUENCE [LARGE SCALE GENOMIC DNA]</scope>
    <source>
        <strain evidence="4">CGMCC 4.1648</strain>
    </source>
</reference>
<comment type="caution">
    <text evidence="3">The sequence shown here is derived from an EMBL/GenBank/DDBJ whole genome shotgun (WGS) entry which is preliminary data.</text>
</comment>
<keyword evidence="1" id="KW-0732">Signal</keyword>
<feature type="chain" id="PRO_5047225285" evidence="1">
    <location>
        <begin position="21"/>
        <end position="278"/>
    </location>
</feature>
<sequence>MAYLAAALALVSASAQHSGAAVERLKAFETEHGRALPAAVREWYSLAEARTILEPSDNGDHVYAVDELGGSATYYWPGDDDEWPEDLDEQEERHFDPVAMGLLPFLEENQGVYCLAVRLDGSDDPPVVLSWDGVQPDTWQPHASRFSEWVHTRVWDLPLLRGSGTLKGGLKEVTAADLEVLARRLRERPSTTTDSPSPGPAQVWRRFAGTDAGDDQRVLLLSPHTDGGTWTVYFWAASDDLLVDLVTAVRSVLTLHGDLTPAHGPDDVAERALERLNS</sequence>
<dbReference type="Proteomes" id="UP001595829">
    <property type="component" value="Unassembled WGS sequence"/>
</dbReference>
<evidence type="ECO:0000259" key="2">
    <source>
        <dbReference type="Pfam" id="PF09346"/>
    </source>
</evidence>
<proteinExistence type="predicted"/>
<dbReference type="Pfam" id="PF09346">
    <property type="entry name" value="SMI1_KNR4"/>
    <property type="match status" value="1"/>
</dbReference>
<gene>
    <name evidence="3" type="ORF">ACFPM3_04485</name>
</gene>
<dbReference type="SUPFAM" id="SSF160631">
    <property type="entry name" value="SMI1/KNR4-like"/>
    <property type="match status" value="1"/>
</dbReference>
<protein>
    <submittedName>
        <fullName evidence="3">SMI1/KNR4 family protein</fullName>
    </submittedName>
</protein>
<organism evidence="3 4">
    <name type="scientific">Streptomyces coeruleoprunus</name>
    <dbReference type="NCBI Taxonomy" id="285563"/>
    <lineage>
        <taxon>Bacteria</taxon>
        <taxon>Bacillati</taxon>
        <taxon>Actinomycetota</taxon>
        <taxon>Actinomycetes</taxon>
        <taxon>Kitasatosporales</taxon>
        <taxon>Streptomycetaceae</taxon>
        <taxon>Streptomyces</taxon>
    </lineage>
</organism>
<accession>A0ABV9XB77</accession>
<evidence type="ECO:0000313" key="4">
    <source>
        <dbReference type="Proteomes" id="UP001595829"/>
    </source>
</evidence>
<dbReference type="InterPro" id="IPR018958">
    <property type="entry name" value="Knr4/Smi1-like_dom"/>
</dbReference>
<dbReference type="RefSeq" id="WP_345693374.1">
    <property type="nucleotide sequence ID" value="NZ_BAABIT010000001.1"/>
</dbReference>
<evidence type="ECO:0000313" key="3">
    <source>
        <dbReference type="EMBL" id="MFC5021411.1"/>
    </source>
</evidence>
<name>A0ABV9XB77_9ACTN</name>
<evidence type="ECO:0000256" key="1">
    <source>
        <dbReference type="SAM" id="SignalP"/>
    </source>
</evidence>
<dbReference type="InterPro" id="IPR037883">
    <property type="entry name" value="Knr4/Smi1-like_sf"/>
</dbReference>
<feature type="domain" description="Knr4/Smi1-like" evidence="2">
    <location>
        <begin position="20"/>
        <end position="150"/>
    </location>
</feature>